<keyword evidence="5" id="KW-1133">Transmembrane helix</keyword>
<comment type="caution">
    <text evidence="7">The sequence shown here is derived from an EMBL/GenBank/DDBJ whole genome shotgun (WGS) entry which is preliminary data.</text>
</comment>
<dbReference type="OrthoDB" id="1483400at2759"/>
<protein>
    <submittedName>
        <fullName evidence="7">Uncharacterized protein</fullName>
    </submittedName>
</protein>
<sequence>MVYLNMITAIQSGEYGGNYPLHSGSRKFDTHSFSNQEGRASYKIRWKNWNSPNLENGSQNWVVHILAIIYAKYRLHRKVQLLPNESGHPGVTILKPLMGVDPNLFSNLETFFTMNYPLYEIHFCIEDESDPAIMVAKRLQGWFFREACSPYQFLKALFNPTIKWRSRTYKLKWGGVAEECKV</sequence>
<evidence type="ECO:0000256" key="5">
    <source>
        <dbReference type="ARBA" id="ARBA00022989"/>
    </source>
</evidence>
<gene>
    <name evidence="7" type="ORF">GE061_017566</name>
</gene>
<evidence type="ECO:0000313" key="8">
    <source>
        <dbReference type="Proteomes" id="UP000466442"/>
    </source>
</evidence>
<keyword evidence="6" id="KW-0472">Membrane</keyword>
<dbReference type="PANTHER" id="PTHR12726">
    <property type="entry name" value="CERAMIDE GLUCOSYLTRANSFERASE"/>
    <property type="match status" value="1"/>
</dbReference>
<dbReference type="EMBL" id="WIXP02000008">
    <property type="protein sequence ID" value="KAF6206334.1"/>
    <property type="molecule type" value="Genomic_DNA"/>
</dbReference>
<evidence type="ECO:0000256" key="6">
    <source>
        <dbReference type="ARBA" id="ARBA00023136"/>
    </source>
</evidence>
<proteinExistence type="predicted"/>
<evidence type="ECO:0000256" key="3">
    <source>
        <dbReference type="ARBA" id="ARBA00022679"/>
    </source>
</evidence>
<organism evidence="7 8">
    <name type="scientific">Apolygus lucorum</name>
    <name type="common">Small green plant bug</name>
    <name type="synonym">Lygocoris lucorum</name>
    <dbReference type="NCBI Taxonomy" id="248454"/>
    <lineage>
        <taxon>Eukaryota</taxon>
        <taxon>Metazoa</taxon>
        <taxon>Ecdysozoa</taxon>
        <taxon>Arthropoda</taxon>
        <taxon>Hexapoda</taxon>
        <taxon>Insecta</taxon>
        <taxon>Pterygota</taxon>
        <taxon>Neoptera</taxon>
        <taxon>Paraneoptera</taxon>
        <taxon>Hemiptera</taxon>
        <taxon>Heteroptera</taxon>
        <taxon>Panheteroptera</taxon>
        <taxon>Cimicomorpha</taxon>
        <taxon>Miridae</taxon>
        <taxon>Mirini</taxon>
        <taxon>Apolygus</taxon>
    </lineage>
</organism>
<dbReference type="GO" id="GO:0006679">
    <property type="term" value="P:glucosylceramide biosynthetic process"/>
    <property type="evidence" value="ECO:0007669"/>
    <property type="project" value="TreeGrafter"/>
</dbReference>
<keyword evidence="3" id="KW-0808">Transferase</keyword>
<dbReference type="PANTHER" id="PTHR12726:SF0">
    <property type="entry name" value="CERAMIDE GLUCOSYLTRANSFERASE"/>
    <property type="match status" value="1"/>
</dbReference>
<keyword evidence="4" id="KW-0812">Transmembrane</keyword>
<evidence type="ECO:0000313" key="7">
    <source>
        <dbReference type="EMBL" id="KAF6206334.1"/>
    </source>
</evidence>
<keyword evidence="8" id="KW-1185">Reference proteome</keyword>
<reference evidence="7" key="1">
    <citation type="journal article" date="2021" name="Mol. Ecol. Resour.">
        <title>Apolygus lucorum genome provides insights into omnivorousness and mesophyll feeding.</title>
        <authorList>
            <person name="Liu Y."/>
            <person name="Liu H."/>
            <person name="Wang H."/>
            <person name="Huang T."/>
            <person name="Liu B."/>
            <person name="Yang B."/>
            <person name="Yin L."/>
            <person name="Li B."/>
            <person name="Zhang Y."/>
            <person name="Zhang S."/>
            <person name="Jiang F."/>
            <person name="Zhang X."/>
            <person name="Ren Y."/>
            <person name="Wang B."/>
            <person name="Wang S."/>
            <person name="Lu Y."/>
            <person name="Wu K."/>
            <person name="Fan W."/>
            <person name="Wang G."/>
        </authorList>
    </citation>
    <scope>NUCLEOTIDE SEQUENCE</scope>
    <source>
        <strain evidence="7">12Hb</strain>
    </source>
</reference>
<dbReference type="GO" id="GO:0016020">
    <property type="term" value="C:membrane"/>
    <property type="evidence" value="ECO:0007669"/>
    <property type="project" value="UniProtKB-SubCell"/>
</dbReference>
<comment type="subcellular location">
    <subcellularLocation>
        <location evidence="1">Membrane</location>
        <topology evidence="1">Multi-pass membrane protein</topology>
    </subcellularLocation>
</comment>
<evidence type="ECO:0000256" key="1">
    <source>
        <dbReference type="ARBA" id="ARBA00004141"/>
    </source>
</evidence>
<dbReference type="InterPro" id="IPR025993">
    <property type="entry name" value="Ceramide_glucosylTrfase"/>
</dbReference>
<keyword evidence="2" id="KW-0328">Glycosyltransferase</keyword>
<evidence type="ECO:0000256" key="4">
    <source>
        <dbReference type="ARBA" id="ARBA00022692"/>
    </source>
</evidence>
<name>A0A8S9XCR8_APOLU</name>
<accession>A0A8S9XCR8</accession>
<dbReference type="GO" id="GO:0008120">
    <property type="term" value="F:ceramide glucosyltransferase activity"/>
    <property type="evidence" value="ECO:0007669"/>
    <property type="project" value="TreeGrafter"/>
</dbReference>
<dbReference type="AlphaFoldDB" id="A0A8S9XCR8"/>
<dbReference type="Proteomes" id="UP000466442">
    <property type="component" value="Unassembled WGS sequence"/>
</dbReference>
<evidence type="ECO:0000256" key="2">
    <source>
        <dbReference type="ARBA" id="ARBA00022676"/>
    </source>
</evidence>